<feature type="transmembrane region" description="Helical" evidence="7">
    <location>
        <begin position="6"/>
        <end position="29"/>
    </location>
</feature>
<dbReference type="AlphaFoldDB" id="A0A951U598"/>
<name>A0A951U598_9CYAN</name>
<evidence type="ECO:0000313" key="8">
    <source>
        <dbReference type="EMBL" id="MBW4465272.1"/>
    </source>
</evidence>
<dbReference type="PANTHER" id="PTHR33508:SF1">
    <property type="entry name" value="UPF0056 MEMBRANE PROTEIN YHCE"/>
    <property type="match status" value="1"/>
</dbReference>
<evidence type="ECO:0000256" key="4">
    <source>
        <dbReference type="ARBA" id="ARBA00022692"/>
    </source>
</evidence>
<protein>
    <recommendedName>
        <fullName evidence="7">UPF0056 membrane protein</fullName>
    </recommendedName>
</protein>
<feature type="transmembrane region" description="Helical" evidence="7">
    <location>
        <begin position="66"/>
        <end position="87"/>
    </location>
</feature>
<keyword evidence="6 7" id="KW-0472">Membrane</keyword>
<comment type="subcellular location">
    <subcellularLocation>
        <location evidence="1 7">Cell membrane</location>
        <topology evidence="1 7">Multi-pass membrane protein</topology>
    </subcellularLocation>
</comment>
<dbReference type="PANTHER" id="PTHR33508">
    <property type="entry name" value="UPF0056 MEMBRANE PROTEIN YHCE"/>
    <property type="match status" value="1"/>
</dbReference>
<evidence type="ECO:0000256" key="5">
    <source>
        <dbReference type="ARBA" id="ARBA00022989"/>
    </source>
</evidence>
<proteinExistence type="inferred from homology"/>
<reference evidence="8" key="1">
    <citation type="submission" date="2021-05" db="EMBL/GenBank/DDBJ databases">
        <authorList>
            <person name="Pietrasiak N."/>
            <person name="Ward R."/>
            <person name="Stajich J.E."/>
            <person name="Kurbessoian T."/>
        </authorList>
    </citation>
    <scope>NUCLEOTIDE SEQUENCE</scope>
    <source>
        <strain evidence="8">GSE-TBD4-15B</strain>
    </source>
</reference>
<comment type="caution">
    <text evidence="8">The sequence shown here is derived from an EMBL/GenBank/DDBJ whole genome shotgun (WGS) entry which is preliminary data.</text>
</comment>
<dbReference type="NCBIfam" id="TIGR00427">
    <property type="entry name" value="NAAT family transporter"/>
    <property type="match status" value="1"/>
</dbReference>
<sequence length="210" mass="21717">MDISLAVRTFIAVFVLADALGNVPIFLALTKGMEPSERSGVINRAALVATAVLVGFTFLGQPILTYLHISTASLEVAGGLLLLLIALDMLRGELDEPEVNQERDVAITPLALPLLAGPGTLTTVMLLVSDQPTLGTYASVVVGIVTAMLITWFIMGQSARIDQLIGHEGGVIATKLLGFLLAALAIEIGAGGLKELLSSTAVAGWGAGLS</sequence>
<keyword evidence="4 7" id="KW-0812">Transmembrane</keyword>
<keyword evidence="5 7" id="KW-1133">Transmembrane helix</keyword>
<evidence type="ECO:0000256" key="1">
    <source>
        <dbReference type="ARBA" id="ARBA00004651"/>
    </source>
</evidence>
<dbReference type="EMBL" id="JAHHHV010000036">
    <property type="protein sequence ID" value="MBW4465272.1"/>
    <property type="molecule type" value="Genomic_DNA"/>
</dbReference>
<reference evidence="8" key="2">
    <citation type="journal article" date="2022" name="Microbiol. Resour. Announc.">
        <title>Metagenome Sequencing to Explore Phylogenomics of Terrestrial Cyanobacteria.</title>
        <authorList>
            <person name="Ward R.D."/>
            <person name="Stajich J.E."/>
            <person name="Johansen J.R."/>
            <person name="Huntemann M."/>
            <person name="Clum A."/>
            <person name="Foster B."/>
            <person name="Foster B."/>
            <person name="Roux S."/>
            <person name="Palaniappan K."/>
            <person name="Varghese N."/>
            <person name="Mukherjee S."/>
            <person name="Reddy T.B.K."/>
            <person name="Daum C."/>
            <person name="Copeland A."/>
            <person name="Chen I.A."/>
            <person name="Ivanova N.N."/>
            <person name="Kyrpides N.C."/>
            <person name="Shapiro N."/>
            <person name="Eloe-Fadrosh E.A."/>
            <person name="Pietrasiak N."/>
        </authorList>
    </citation>
    <scope>NUCLEOTIDE SEQUENCE</scope>
    <source>
        <strain evidence="8">GSE-TBD4-15B</strain>
    </source>
</reference>
<dbReference type="GO" id="GO:0005886">
    <property type="term" value="C:plasma membrane"/>
    <property type="evidence" value="ECO:0007669"/>
    <property type="project" value="UniProtKB-SubCell"/>
</dbReference>
<keyword evidence="3" id="KW-1003">Cell membrane</keyword>
<feature type="transmembrane region" description="Helical" evidence="7">
    <location>
        <begin position="107"/>
        <end position="128"/>
    </location>
</feature>
<feature type="transmembrane region" description="Helical" evidence="7">
    <location>
        <begin position="176"/>
        <end position="193"/>
    </location>
</feature>
<feature type="transmembrane region" description="Helical" evidence="7">
    <location>
        <begin position="41"/>
        <end position="60"/>
    </location>
</feature>
<organism evidence="8 9">
    <name type="scientific">Pegethrix bostrychoides GSE-TBD4-15B</name>
    <dbReference type="NCBI Taxonomy" id="2839662"/>
    <lineage>
        <taxon>Bacteria</taxon>
        <taxon>Bacillati</taxon>
        <taxon>Cyanobacteriota</taxon>
        <taxon>Cyanophyceae</taxon>
        <taxon>Oculatellales</taxon>
        <taxon>Oculatellaceae</taxon>
        <taxon>Pegethrix</taxon>
    </lineage>
</organism>
<accession>A0A951U598</accession>
<evidence type="ECO:0000256" key="7">
    <source>
        <dbReference type="RuleBase" id="RU362048"/>
    </source>
</evidence>
<evidence type="ECO:0000256" key="3">
    <source>
        <dbReference type="ARBA" id="ARBA00022475"/>
    </source>
</evidence>
<dbReference type="Pfam" id="PF01914">
    <property type="entry name" value="MarC"/>
    <property type="match status" value="1"/>
</dbReference>
<gene>
    <name evidence="8" type="ORF">KME07_07500</name>
</gene>
<evidence type="ECO:0000256" key="2">
    <source>
        <dbReference type="ARBA" id="ARBA00009784"/>
    </source>
</evidence>
<evidence type="ECO:0000256" key="6">
    <source>
        <dbReference type="ARBA" id="ARBA00023136"/>
    </source>
</evidence>
<dbReference type="Proteomes" id="UP000707356">
    <property type="component" value="Unassembled WGS sequence"/>
</dbReference>
<dbReference type="InterPro" id="IPR002771">
    <property type="entry name" value="Multi_antbiot-R_MarC"/>
</dbReference>
<comment type="similarity">
    <text evidence="2 7">Belongs to the UPF0056 (MarC) family.</text>
</comment>
<feature type="transmembrane region" description="Helical" evidence="7">
    <location>
        <begin position="134"/>
        <end position="155"/>
    </location>
</feature>
<evidence type="ECO:0000313" key="9">
    <source>
        <dbReference type="Proteomes" id="UP000707356"/>
    </source>
</evidence>